<keyword evidence="3" id="KW-1185">Reference proteome</keyword>
<organism evidence="2 3">
    <name type="scientific">Streptomyces agglomeratus</name>
    <dbReference type="NCBI Taxonomy" id="285458"/>
    <lineage>
        <taxon>Bacteria</taxon>
        <taxon>Bacillati</taxon>
        <taxon>Actinomycetota</taxon>
        <taxon>Actinomycetes</taxon>
        <taxon>Kitasatosporales</taxon>
        <taxon>Streptomycetaceae</taxon>
        <taxon>Streptomyces</taxon>
    </lineage>
</organism>
<name>A0A1E5P4L3_9ACTN</name>
<dbReference type="OrthoDB" id="4225471at2"/>
<dbReference type="RefSeq" id="WP_069926361.1">
    <property type="nucleotide sequence ID" value="NZ_MEHI01000001.1"/>
</dbReference>
<proteinExistence type="predicted"/>
<gene>
    <name evidence="2" type="ORF">AS594_08270</name>
</gene>
<keyword evidence="1" id="KW-0812">Transmembrane</keyword>
<evidence type="ECO:0000256" key="1">
    <source>
        <dbReference type="SAM" id="Phobius"/>
    </source>
</evidence>
<evidence type="ECO:0000313" key="3">
    <source>
        <dbReference type="Proteomes" id="UP000095759"/>
    </source>
</evidence>
<keyword evidence="1" id="KW-0472">Membrane</keyword>
<evidence type="ECO:0008006" key="4">
    <source>
        <dbReference type="Google" id="ProtNLM"/>
    </source>
</evidence>
<evidence type="ECO:0000313" key="2">
    <source>
        <dbReference type="EMBL" id="OEJ24486.1"/>
    </source>
</evidence>
<protein>
    <recommendedName>
        <fullName evidence="4">DUF202 domain-containing protein</fullName>
    </recommendedName>
</protein>
<reference evidence="2 3" key="1">
    <citation type="submission" date="2016-08" db="EMBL/GenBank/DDBJ databases">
        <title>Complete genome sequence of Streptomyces agglomeratus strain 6-3-2, a novel anti-MRSA actinomycete isolated from Wuli of Tebit, China.</title>
        <authorList>
            <person name="Chen X."/>
        </authorList>
    </citation>
    <scope>NUCLEOTIDE SEQUENCE [LARGE SCALE GENOMIC DNA]</scope>
    <source>
        <strain evidence="2 3">6-3-2</strain>
    </source>
</reference>
<dbReference type="Proteomes" id="UP000095759">
    <property type="component" value="Unassembled WGS sequence"/>
</dbReference>
<sequence>MSENRTVALWLRAAVAAALYVMAAFMLSLSLSAMGREVNPTTDRDFVAGANLCLALSTVFLAATAVVARRWKAAWALWLPHLVATALVWTQVPSLF</sequence>
<dbReference type="AlphaFoldDB" id="A0A1E5P4L3"/>
<feature type="transmembrane region" description="Helical" evidence="1">
    <location>
        <begin position="75"/>
        <end position="92"/>
    </location>
</feature>
<feature type="transmembrane region" description="Helical" evidence="1">
    <location>
        <begin position="46"/>
        <end position="68"/>
    </location>
</feature>
<dbReference type="EMBL" id="MEHJ01000001">
    <property type="protein sequence ID" value="OEJ24486.1"/>
    <property type="molecule type" value="Genomic_DNA"/>
</dbReference>
<comment type="caution">
    <text evidence="2">The sequence shown here is derived from an EMBL/GenBank/DDBJ whole genome shotgun (WGS) entry which is preliminary data.</text>
</comment>
<accession>A0A1E5P4L3</accession>
<feature type="transmembrane region" description="Helical" evidence="1">
    <location>
        <begin position="9"/>
        <end position="34"/>
    </location>
</feature>
<keyword evidence="1" id="KW-1133">Transmembrane helix</keyword>